<gene>
    <name evidence="2" type="ORF">M0M42_10810</name>
</gene>
<name>A0ABY4KJE2_9PSED</name>
<dbReference type="InterPro" id="IPR018673">
    <property type="entry name" value="DUF2141"/>
</dbReference>
<organism evidence="2 3">
    <name type="scientific">Pseudomonas knackmussii</name>
    <dbReference type="NCBI Taxonomy" id="65741"/>
    <lineage>
        <taxon>Bacteria</taxon>
        <taxon>Pseudomonadati</taxon>
        <taxon>Pseudomonadota</taxon>
        <taxon>Gammaproteobacteria</taxon>
        <taxon>Pseudomonadales</taxon>
        <taxon>Pseudomonadaceae</taxon>
        <taxon>Pseudomonas</taxon>
    </lineage>
</organism>
<feature type="signal peptide" evidence="1">
    <location>
        <begin position="1"/>
        <end position="20"/>
    </location>
</feature>
<evidence type="ECO:0000256" key="1">
    <source>
        <dbReference type="SAM" id="SignalP"/>
    </source>
</evidence>
<reference evidence="2 3" key="1">
    <citation type="submission" date="2022-04" db="EMBL/GenBank/DDBJ databases">
        <title>Pseudomonas knackmussii B09-2.</title>
        <authorList>
            <person name="Deng Y."/>
        </authorList>
    </citation>
    <scope>NUCLEOTIDE SEQUENCE [LARGE SCALE GENOMIC DNA]</scope>
    <source>
        <strain evidence="2 3">B09-2</strain>
    </source>
</reference>
<evidence type="ECO:0000313" key="3">
    <source>
        <dbReference type="Proteomes" id="UP000831189"/>
    </source>
</evidence>
<dbReference type="Pfam" id="PF09912">
    <property type="entry name" value="DUF2141"/>
    <property type="match status" value="1"/>
</dbReference>
<dbReference type="Proteomes" id="UP000831189">
    <property type="component" value="Chromosome"/>
</dbReference>
<sequence length="142" mass="15439">MTLRLALTLAAMAVSQAAIADGLPMTVRLNGVEHDNGTVRVALFSEPKSFRKADMAFATAEANAKTGTMTIVFNEVPAGQYAIMAYHDENGNGELDRRFGMFPTEGYGLSNNPKIMGPPTFEDSQFEVSTDQPSNVDIDIRY</sequence>
<keyword evidence="3" id="KW-1185">Reference proteome</keyword>
<keyword evidence="1" id="KW-0732">Signal</keyword>
<protein>
    <submittedName>
        <fullName evidence="2">DUF2141 domain-containing protein</fullName>
    </submittedName>
</protein>
<feature type="chain" id="PRO_5045935932" evidence="1">
    <location>
        <begin position="21"/>
        <end position="142"/>
    </location>
</feature>
<dbReference type="EMBL" id="CP096208">
    <property type="protein sequence ID" value="UPQ80943.1"/>
    <property type="molecule type" value="Genomic_DNA"/>
</dbReference>
<proteinExistence type="predicted"/>
<accession>A0ABY4KJE2</accession>
<evidence type="ECO:0000313" key="2">
    <source>
        <dbReference type="EMBL" id="UPQ80943.1"/>
    </source>
</evidence>